<evidence type="ECO:0000256" key="6">
    <source>
        <dbReference type="ARBA" id="ARBA00023012"/>
    </source>
</evidence>
<evidence type="ECO:0000313" key="10">
    <source>
        <dbReference type="Proteomes" id="UP001162741"/>
    </source>
</evidence>
<keyword evidence="4" id="KW-0808">Transferase</keyword>
<dbReference type="EC" id="2.7.13.3" evidence="2"/>
<dbReference type="InterPro" id="IPR036890">
    <property type="entry name" value="HATPase_C_sf"/>
</dbReference>
<dbReference type="InterPro" id="IPR050736">
    <property type="entry name" value="Sensor_HK_Regulatory"/>
</dbReference>
<keyword evidence="7" id="KW-0472">Membrane</keyword>
<dbReference type="GO" id="GO:0016301">
    <property type="term" value="F:kinase activity"/>
    <property type="evidence" value="ECO:0007669"/>
    <property type="project" value="UniProtKB-KW"/>
</dbReference>
<dbReference type="SMART" id="SM00388">
    <property type="entry name" value="HisKA"/>
    <property type="match status" value="1"/>
</dbReference>
<dbReference type="SUPFAM" id="SSF47384">
    <property type="entry name" value="Homodimeric domain of signal transducing histidine kinase"/>
    <property type="match status" value="1"/>
</dbReference>
<keyword evidence="7" id="KW-0812">Transmembrane</keyword>
<dbReference type="Gene3D" id="3.30.565.10">
    <property type="entry name" value="Histidine kinase-like ATPase, C-terminal domain"/>
    <property type="match status" value="1"/>
</dbReference>
<gene>
    <name evidence="9" type="ORF">MKQ68_14845</name>
</gene>
<evidence type="ECO:0000256" key="3">
    <source>
        <dbReference type="ARBA" id="ARBA00022553"/>
    </source>
</evidence>
<feature type="transmembrane region" description="Helical" evidence="7">
    <location>
        <begin position="168"/>
        <end position="185"/>
    </location>
</feature>
<evidence type="ECO:0000256" key="1">
    <source>
        <dbReference type="ARBA" id="ARBA00000085"/>
    </source>
</evidence>
<dbReference type="CDD" id="cd00075">
    <property type="entry name" value="HATPase"/>
    <property type="match status" value="1"/>
</dbReference>
<evidence type="ECO:0000256" key="2">
    <source>
        <dbReference type="ARBA" id="ARBA00012438"/>
    </source>
</evidence>
<keyword evidence="7" id="KW-1133">Transmembrane helix</keyword>
<sequence>MADLKSRIPFTWNQLVGDSNQFSRQNRAFNSISVLTLFLLCFLLPFNLILGLQEVSLALVILIVLQAFFYYLSRFKKRYKAGSVFYIAATYLVMIVTFYYNSGSLGPIMLLFFLSFNLLIAFTPRRTHYLWAILHLALPIILLTAEYLYPDLIKDTYSNRQERFIDILSSYLVTLVCVYLITNYLRNNWEREKVTAEERADKIALQNEHIVHQNTNLDELNQKKDKLFSIISHDLQSPLHSILSTLELLAEFDLSEADQKKLAEGLLIMTRNTANMLSNLLTWSKNQISGVNFSLTEVSIATLVERVLSVQTLLARKKDCRVSTYIDAAAVVHTDINMLELIVRNLINNAIKFTREGGEIIIRTELKAGECILSVKDTGIGMTREQEANLFTLSSRSTYGTNNEKGIGLGLMLCKELTELLNGKLWYETIEGVGTTFYLSLPQGKPASKSIPQPARKLVDGK</sequence>
<dbReference type="PANTHER" id="PTHR43711">
    <property type="entry name" value="TWO-COMPONENT HISTIDINE KINASE"/>
    <property type="match status" value="1"/>
</dbReference>
<dbReference type="InterPro" id="IPR003661">
    <property type="entry name" value="HisK_dim/P_dom"/>
</dbReference>
<evidence type="ECO:0000256" key="4">
    <source>
        <dbReference type="ARBA" id="ARBA00022679"/>
    </source>
</evidence>
<dbReference type="Proteomes" id="UP001162741">
    <property type="component" value="Chromosome"/>
</dbReference>
<name>A0ABY6IVI4_9BACT</name>
<evidence type="ECO:0000259" key="8">
    <source>
        <dbReference type="PROSITE" id="PS50109"/>
    </source>
</evidence>
<evidence type="ECO:0000256" key="5">
    <source>
        <dbReference type="ARBA" id="ARBA00022777"/>
    </source>
</evidence>
<comment type="catalytic activity">
    <reaction evidence="1">
        <text>ATP + protein L-histidine = ADP + protein N-phospho-L-histidine.</text>
        <dbReference type="EC" id="2.7.13.3"/>
    </reaction>
</comment>
<protein>
    <recommendedName>
        <fullName evidence="2">histidine kinase</fullName>
        <ecNumber evidence="2">2.7.13.3</ecNumber>
    </recommendedName>
</protein>
<dbReference type="PANTHER" id="PTHR43711:SF31">
    <property type="entry name" value="HISTIDINE KINASE"/>
    <property type="match status" value="1"/>
</dbReference>
<feature type="transmembrane region" description="Helical" evidence="7">
    <location>
        <begin position="106"/>
        <end position="122"/>
    </location>
</feature>
<feature type="transmembrane region" description="Helical" evidence="7">
    <location>
        <begin position="129"/>
        <end position="148"/>
    </location>
</feature>
<dbReference type="SUPFAM" id="SSF55874">
    <property type="entry name" value="ATPase domain of HSP90 chaperone/DNA topoisomerase II/histidine kinase"/>
    <property type="match status" value="1"/>
</dbReference>
<dbReference type="InterPro" id="IPR036097">
    <property type="entry name" value="HisK_dim/P_sf"/>
</dbReference>
<feature type="domain" description="Histidine kinase" evidence="8">
    <location>
        <begin position="230"/>
        <end position="445"/>
    </location>
</feature>
<organism evidence="9 10">
    <name type="scientific">Chitinophaga horti</name>
    <dbReference type="NCBI Taxonomy" id="2920382"/>
    <lineage>
        <taxon>Bacteria</taxon>
        <taxon>Pseudomonadati</taxon>
        <taxon>Bacteroidota</taxon>
        <taxon>Chitinophagia</taxon>
        <taxon>Chitinophagales</taxon>
        <taxon>Chitinophagaceae</taxon>
        <taxon>Chitinophaga</taxon>
    </lineage>
</organism>
<dbReference type="Pfam" id="PF00512">
    <property type="entry name" value="HisKA"/>
    <property type="match status" value="1"/>
</dbReference>
<accession>A0ABY6IVI4</accession>
<keyword evidence="5 9" id="KW-0418">Kinase</keyword>
<dbReference type="Gene3D" id="1.10.287.130">
    <property type="match status" value="1"/>
</dbReference>
<keyword evidence="10" id="KW-1185">Reference proteome</keyword>
<dbReference type="EMBL" id="CP107006">
    <property type="protein sequence ID" value="UYQ91369.1"/>
    <property type="molecule type" value="Genomic_DNA"/>
</dbReference>
<dbReference type="CDD" id="cd00082">
    <property type="entry name" value="HisKA"/>
    <property type="match status" value="1"/>
</dbReference>
<feature type="transmembrane region" description="Helical" evidence="7">
    <location>
        <begin position="28"/>
        <end position="49"/>
    </location>
</feature>
<dbReference type="RefSeq" id="WP_264279814.1">
    <property type="nucleotide sequence ID" value="NZ_CP107006.1"/>
</dbReference>
<dbReference type="SMART" id="SM00387">
    <property type="entry name" value="HATPase_c"/>
    <property type="match status" value="1"/>
</dbReference>
<keyword evidence="3" id="KW-0597">Phosphoprotein</keyword>
<dbReference type="Pfam" id="PF02518">
    <property type="entry name" value="HATPase_c"/>
    <property type="match status" value="1"/>
</dbReference>
<evidence type="ECO:0000256" key="7">
    <source>
        <dbReference type="SAM" id="Phobius"/>
    </source>
</evidence>
<proteinExistence type="predicted"/>
<reference evidence="9" key="1">
    <citation type="submission" date="2022-10" db="EMBL/GenBank/DDBJ databases">
        <title>Chitinophaga sp. nov., isolated from soil.</title>
        <authorList>
            <person name="Jeon C.O."/>
        </authorList>
    </citation>
    <scope>NUCLEOTIDE SEQUENCE</scope>
    <source>
        <strain evidence="9">R8</strain>
    </source>
</reference>
<feature type="transmembrane region" description="Helical" evidence="7">
    <location>
        <begin position="55"/>
        <end position="72"/>
    </location>
</feature>
<keyword evidence="6" id="KW-0902">Two-component regulatory system</keyword>
<dbReference type="InterPro" id="IPR004358">
    <property type="entry name" value="Sig_transdc_His_kin-like_C"/>
</dbReference>
<evidence type="ECO:0000313" key="9">
    <source>
        <dbReference type="EMBL" id="UYQ91369.1"/>
    </source>
</evidence>
<dbReference type="InterPro" id="IPR003594">
    <property type="entry name" value="HATPase_dom"/>
</dbReference>
<dbReference type="InterPro" id="IPR005467">
    <property type="entry name" value="His_kinase_dom"/>
</dbReference>
<dbReference type="PROSITE" id="PS50109">
    <property type="entry name" value="HIS_KIN"/>
    <property type="match status" value="1"/>
</dbReference>
<dbReference type="PRINTS" id="PR00344">
    <property type="entry name" value="BCTRLSENSOR"/>
</dbReference>
<feature type="transmembrane region" description="Helical" evidence="7">
    <location>
        <begin position="84"/>
        <end position="100"/>
    </location>
</feature>